<dbReference type="Proteomes" id="UP000192923">
    <property type="component" value="Unassembled WGS sequence"/>
</dbReference>
<gene>
    <name evidence="2" type="ORF">SAMN02949497_3449</name>
</gene>
<dbReference type="InterPro" id="IPR010982">
    <property type="entry name" value="Lambda_DNA-bd_dom_sf"/>
</dbReference>
<dbReference type="EMBL" id="FXAM01000001">
    <property type="protein sequence ID" value="SMF96068.1"/>
    <property type="molecule type" value="Genomic_DNA"/>
</dbReference>
<reference evidence="2 3" key="1">
    <citation type="submission" date="2016-12" db="EMBL/GenBank/DDBJ databases">
        <authorList>
            <person name="Song W.-J."/>
            <person name="Kurnit D.M."/>
        </authorList>
    </citation>
    <scope>NUCLEOTIDE SEQUENCE [LARGE SCALE GENOMIC DNA]</scope>
    <source>
        <strain evidence="2 3">175</strain>
    </source>
</reference>
<dbReference type="Pfam" id="PF15943">
    <property type="entry name" value="YdaS_toxin"/>
    <property type="match status" value="1"/>
</dbReference>
<dbReference type="Gene3D" id="1.10.260.40">
    <property type="entry name" value="lambda repressor-like DNA-binding domains"/>
    <property type="match status" value="1"/>
</dbReference>
<protein>
    <submittedName>
        <fullName evidence="2">Antitoxin of toxin-antitoxin system, YdaS/YdaT</fullName>
    </submittedName>
</protein>
<evidence type="ECO:0000256" key="1">
    <source>
        <dbReference type="SAM" id="MobiDB-lite"/>
    </source>
</evidence>
<evidence type="ECO:0000313" key="3">
    <source>
        <dbReference type="Proteomes" id="UP000192923"/>
    </source>
</evidence>
<dbReference type="SUPFAM" id="SSF47413">
    <property type="entry name" value="lambda repressor-like DNA-binding domains"/>
    <property type="match status" value="1"/>
</dbReference>
<dbReference type="InterPro" id="IPR031856">
    <property type="entry name" value="YdaS_toxin-like"/>
</dbReference>
<sequence>MNTKNTIIEKAIAVVGSQKELARRIGGKVKQQHIHRWLYLTKCLPAERAIQIEIATDGAVTRHELRPDLWPPPSEFDPPPEDRRTTPRNAASPKTGEAGGSTTRRTAPTAGSGEVVERAA</sequence>
<name>A0A1Y6CZG1_9GAMM</name>
<dbReference type="AlphaFoldDB" id="A0A1Y6CZG1"/>
<keyword evidence="3" id="KW-1185">Reference proteome</keyword>
<organism evidence="2 3">
    <name type="scientific">Methylomagnum ishizawai</name>
    <dbReference type="NCBI Taxonomy" id="1760988"/>
    <lineage>
        <taxon>Bacteria</taxon>
        <taxon>Pseudomonadati</taxon>
        <taxon>Pseudomonadota</taxon>
        <taxon>Gammaproteobacteria</taxon>
        <taxon>Methylococcales</taxon>
        <taxon>Methylococcaceae</taxon>
        <taxon>Methylomagnum</taxon>
    </lineage>
</organism>
<evidence type="ECO:0000313" key="2">
    <source>
        <dbReference type="EMBL" id="SMF96068.1"/>
    </source>
</evidence>
<accession>A0A1Y6CZG1</accession>
<dbReference type="STRING" id="1760988.SAMN02949497_3449"/>
<proteinExistence type="predicted"/>
<dbReference type="RefSeq" id="WP_085214825.1">
    <property type="nucleotide sequence ID" value="NZ_FXAM01000001.1"/>
</dbReference>
<dbReference type="OrthoDB" id="5682908at2"/>
<feature type="region of interest" description="Disordered" evidence="1">
    <location>
        <begin position="57"/>
        <end position="120"/>
    </location>
</feature>
<dbReference type="GO" id="GO:0003677">
    <property type="term" value="F:DNA binding"/>
    <property type="evidence" value="ECO:0007669"/>
    <property type="project" value="InterPro"/>
</dbReference>